<dbReference type="OrthoDB" id="9814722at2"/>
<dbReference type="InterPro" id="IPR013762">
    <property type="entry name" value="Integrase-like_cat_sf"/>
</dbReference>
<keyword evidence="1" id="KW-0229">DNA integration</keyword>
<sequence length="254" mass="28224">MSAMISGEIGSKCQTRNTSDIEVYIAARTEEGLSANSVNAELRVIRRVVKLAQRDGFIVNPKLRITMLSGSVRKRKFSVQEETQILGFLAADGGESSTKARELFVFLLDTGVRLNEALHCEWSDFDLDGRTFEVHRSKTSSISSLGLTRRVHSMLSTKTNQPMPFFEMDRAVKCLRMAIDTVCNTPSHAKIIARDGRAVIHSCRDTFATRLISAGLTLYEGSKLLGHSSQHMTAKYSHLESRDVATRAASLLER</sequence>
<evidence type="ECO:0000259" key="3">
    <source>
        <dbReference type="PROSITE" id="PS51898"/>
    </source>
</evidence>
<proteinExistence type="predicted"/>
<name>A0A4Z1CJV4_9RHOB</name>
<dbReference type="GO" id="GO:0015074">
    <property type="term" value="P:DNA integration"/>
    <property type="evidence" value="ECO:0007669"/>
    <property type="project" value="UniProtKB-KW"/>
</dbReference>
<evidence type="ECO:0000313" key="4">
    <source>
        <dbReference type="EMBL" id="TGN42575.1"/>
    </source>
</evidence>
<keyword evidence="2" id="KW-0233">DNA recombination</keyword>
<dbReference type="AlphaFoldDB" id="A0A4Z1CJV4"/>
<gene>
    <name evidence="4" type="ORF">E4L95_21165</name>
</gene>
<organism evidence="4 5">
    <name type="scientific">Paracoccus liaowanqingii</name>
    <dbReference type="NCBI Taxonomy" id="2560053"/>
    <lineage>
        <taxon>Bacteria</taxon>
        <taxon>Pseudomonadati</taxon>
        <taxon>Pseudomonadota</taxon>
        <taxon>Alphaproteobacteria</taxon>
        <taxon>Rhodobacterales</taxon>
        <taxon>Paracoccaceae</taxon>
        <taxon>Paracoccus</taxon>
    </lineage>
</organism>
<dbReference type="Proteomes" id="UP000297972">
    <property type="component" value="Unassembled WGS sequence"/>
</dbReference>
<reference evidence="4 5" key="1">
    <citation type="submission" date="2019-03" db="EMBL/GenBank/DDBJ databases">
        <authorList>
            <person name="Li J."/>
        </authorList>
    </citation>
    <scope>NUCLEOTIDE SEQUENCE [LARGE SCALE GENOMIC DNA]</scope>
    <source>
        <strain evidence="4 5">3058</strain>
    </source>
</reference>
<dbReference type="GO" id="GO:0006310">
    <property type="term" value="P:DNA recombination"/>
    <property type="evidence" value="ECO:0007669"/>
    <property type="project" value="UniProtKB-KW"/>
</dbReference>
<evidence type="ECO:0000256" key="2">
    <source>
        <dbReference type="ARBA" id="ARBA00023172"/>
    </source>
</evidence>
<dbReference type="InterPro" id="IPR002104">
    <property type="entry name" value="Integrase_catalytic"/>
</dbReference>
<accession>A0A4Z1CJV4</accession>
<dbReference type="PANTHER" id="PTHR30349">
    <property type="entry name" value="PHAGE INTEGRASE-RELATED"/>
    <property type="match status" value="1"/>
</dbReference>
<dbReference type="Pfam" id="PF00589">
    <property type="entry name" value="Phage_integrase"/>
    <property type="match status" value="1"/>
</dbReference>
<dbReference type="PROSITE" id="PS51898">
    <property type="entry name" value="TYR_RECOMBINASE"/>
    <property type="match status" value="1"/>
</dbReference>
<dbReference type="Gene3D" id="1.10.443.10">
    <property type="entry name" value="Intergrase catalytic core"/>
    <property type="match status" value="1"/>
</dbReference>
<dbReference type="InterPro" id="IPR011010">
    <property type="entry name" value="DNA_brk_join_enz"/>
</dbReference>
<keyword evidence="5" id="KW-1185">Reference proteome</keyword>
<dbReference type="EMBL" id="SRPG01000383">
    <property type="protein sequence ID" value="TGN42575.1"/>
    <property type="molecule type" value="Genomic_DNA"/>
</dbReference>
<protein>
    <recommendedName>
        <fullName evidence="3">Tyr recombinase domain-containing protein</fullName>
    </recommendedName>
</protein>
<dbReference type="PANTHER" id="PTHR30349:SF64">
    <property type="entry name" value="PROPHAGE INTEGRASE INTD-RELATED"/>
    <property type="match status" value="1"/>
</dbReference>
<dbReference type="InterPro" id="IPR050090">
    <property type="entry name" value="Tyrosine_recombinase_XerCD"/>
</dbReference>
<feature type="domain" description="Tyr recombinase" evidence="3">
    <location>
        <begin position="72"/>
        <end position="250"/>
    </location>
</feature>
<dbReference type="GO" id="GO:0003677">
    <property type="term" value="F:DNA binding"/>
    <property type="evidence" value="ECO:0007669"/>
    <property type="project" value="InterPro"/>
</dbReference>
<dbReference type="SUPFAM" id="SSF56349">
    <property type="entry name" value="DNA breaking-rejoining enzymes"/>
    <property type="match status" value="1"/>
</dbReference>
<evidence type="ECO:0000256" key="1">
    <source>
        <dbReference type="ARBA" id="ARBA00022908"/>
    </source>
</evidence>
<evidence type="ECO:0000313" key="5">
    <source>
        <dbReference type="Proteomes" id="UP000297972"/>
    </source>
</evidence>
<comment type="caution">
    <text evidence="4">The sequence shown here is derived from an EMBL/GenBank/DDBJ whole genome shotgun (WGS) entry which is preliminary data.</text>
</comment>